<feature type="transmembrane region" description="Helical" evidence="1">
    <location>
        <begin position="152"/>
        <end position="176"/>
    </location>
</feature>
<protein>
    <recommendedName>
        <fullName evidence="4">DUF1700 domain-containing protein</fullName>
    </recommendedName>
</protein>
<organism evidence="2 3">
    <name type="scientific">Streptococcus phocae</name>
    <dbReference type="NCBI Taxonomy" id="119224"/>
    <lineage>
        <taxon>Bacteria</taxon>
        <taxon>Bacillati</taxon>
        <taxon>Bacillota</taxon>
        <taxon>Bacilli</taxon>
        <taxon>Lactobacillales</taxon>
        <taxon>Streptococcaceae</taxon>
        <taxon>Streptococcus</taxon>
    </lineage>
</organism>
<comment type="caution">
    <text evidence="2">The sequence shown here is derived from an EMBL/GenBank/DDBJ whole genome shotgun (WGS) entry which is preliminary data.</text>
</comment>
<dbReference type="Proteomes" id="UP000049578">
    <property type="component" value="Unassembled WGS sequence"/>
</dbReference>
<dbReference type="RefSeq" id="WP_054279106.1">
    <property type="nucleotide sequence ID" value="NZ_LHQM01000032.1"/>
</dbReference>
<evidence type="ECO:0000313" key="2">
    <source>
        <dbReference type="EMBL" id="KPJ21954.1"/>
    </source>
</evidence>
<name>A0A0P6S1L9_9STRE</name>
<evidence type="ECO:0000256" key="1">
    <source>
        <dbReference type="SAM" id="Phobius"/>
    </source>
</evidence>
<keyword evidence="1" id="KW-1133">Transmembrane helix</keyword>
<feature type="transmembrane region" description="Helical" evidence="1">
    <location>
        <begin position="102"/>
        <end position="132"/>
    </location>
</feature>
<feature type="transmembrane region" description="Helical" evidence="1">
    <location>
        <begin position="77"/>
        <end position="95"/>
    </location>
</feature>
<dbReference type="EMBL" id="LHQM01000032">
    <property type="protein sequence ID" value="KPJ21954.1"/>
    <property type="molecule type" value="Genomic_DNA"/>
</dbReference>
<dbReference type="AlphaFoldDB" id="A0A0P6S1L9"/>
<accession>A0A0P6S1L9</accession>
<sequence length="195" mass="21078">MTRTDYLAELAKYLRKLPKEDYLEAMEYYVEYFDEAGPEKEREVIEELGNPKDVANEIIATVLDKHLTIPEKTPKNTATIIGLTVLTLCAAPIALPMLLALVLFIIACVVAGLAIIAAIYIVGLAGIVMAVVTTFESLTLLAPSIKAQTVVFGGALISFGGGILIWIIATALLRFLGRATIAIIKWISSKKGTKV</sequence>
<evidence type="ECO:0000313" key="3">
    <source>
        <dbReference type="Proteomes" id="UP000049578"/>
    </source>
</evidence>
<evidence type="ECO:0008006" key="4">
    <source>
        <dbReference type="Google" id="ProtNLM"/>
    </source>
</evidence>
<dbReference type="STRING" id="119224.AKK44_07115"/>
<gene>
    <name evidence="2" type="ORF">AKK44_07115</name>
</gene>
<keyword evidence="1" id="KW-0812">Transmembrane</keyword>
<keyword evidence="3" id="KW-1185">Reference proteome</keyword>
<dbReference type="Pfam" id="PF22564">
    <property type="entry name" value="HAAS"/>
    <property type="match status" value="1"/>
</dbReference>
<dbReference type="PATRIC" id="fig|119224.3.peg.1164"/>
<reference evidence="2 3" key="1">
    <citation type="submission" date="2015-08" db="EMBL/GenBank/DDBJ databases">
        <title>Genome sequence of Streptococcus phocae subsp. phocae ATCC 51973T isolated from liver specimen obtained from seal.</title>
        <authorList>
            <person name="Avendano-Herrera R."/>
        </authorList>
    </citation>
    <scope>NUCLEOTIDE SEQUENCE [LARGE SCALE GENOMIC DNA]</scope>
    <source>
        <strain evidence="2 3">ATCC 51973</strain>
    </source>
</reference>
<keyword evidence="1" id="KW-0472">Membrane</keyword>
<proteinExistence type="predicted"/>